<name>A0A0N9HWB5_9PSEU</name>
<keyword evidence="8" id="KW-1185">Reference proteome</keyword>
<feature type="transmembrane region" description="Helical" evidence="6">
    <location>
        <begin position="167"/>
        <end position="184"/>
    </location>
</feature>
<dbReference type="KEGG" id="kphy:AOZ06_24265"/>
<protein>
    <recommendedName>
        <fullName evidence="6">Probable membrane transporter protein</fullName>
    </recommendedName>
</protein>
<evidence type="ECO:0000256" key="6">
    <source>
        <dbReference type="RuleBase" id="RU363041"/>
    </source>
</evidence>
<proteinExistence type="inferred from homology"/>
<comment type="similarity">
    <text evidence="2 6">Belongs to the 4-toluene sulfonate uptake permease (TSUP) (TC 2.A.102) family.</text>
</comment>
<evidence type="ECO:0000256" key="4">
    <source>
        <dbReference type="ARBA" id="ARBA00022989"/>
    </source>
</evidence>
<reference evidence="7 8" key="1">
    <citation type="submission" date="2015-07" db="EMBL/GenBank/DDBJ databases">
        <title>Genome sequencing of Kibdelosporangium phytohabitans.</title>
        <authorList>
            <person name="Qin S."/>
            <person name="Xing K."/>
        </authorList>
    </citation>
    <scope>NUCLEOTIDE SEQUENCE [LARGE SCALE GENOMIC DNA]</scope>
    <source>
        <strain evidence="7 8">KLBMP1111</strain>
    </source>
</reference>
<evidence type="ECO:0000256" key="3">
    <source>
        <dbReference type="ARBA" id="ARBA00022692"/>
    </source>
</evidence>
<evidence type="ECO:0000313" key="7">
    <source>
        <dbReference type="EMBL" id="ALG09601.1"/>
    </source>
</evidence>
<feature type="transmembrane region" description="Helical" evidence="6">
    <location>
        <begin position="196"/>
        <end position="214"/>
    </location>
</feature>
<keyword evidence="6" id="KW-1003">Cell membrane</keyword>
<sequence length="215" mass="21309">MIITLFALGCLSGVTTVLFGFGGGFVTVPVVYAVAASGPDAMHVAVGAGIGALAATEVPDGWLHLFAVYLGVTIVDSVVRRGFVRAGAVRPLGPVTTTAGGVGIGAVVSFLGVGGSVMTVPLLRRRGLPLADTAVMANPLSLPVAVVALLVYLTVPGTTGFGAVDPLAATALLAGSLPTVAAARRWLPPIPDRAHALAYIGLLIAALVAVLAGGL</sequence>
<evidence type="ECO:0000256" key="1">
    <source>
        <dbReference type="ARBA" id="ARBA00004141"/>
    </source>
</evidence>
<feature type="transmembrane region" description="Helical" evidence="6">
    <location>
        <begin position="62"/>
        <end position="79"/>
    </location>
</feature>
<dbReference type="Pfam" id="PF01925">
    <property type="entry name" value="TauE"/>
    <property type="match status" value="1"/>
</dbReference>
<feature type="transmembrane region" description="Helical" evidence="6">
    <location>
        <begin position="99"/>
        <end position="123"/>
    </location>
</feature>
<comment type="subcellular location">
    <subcellularLocation>
        <location evidence="6">Cell membrane</location>
        <topology evidence="6">Multi-pass membrane protein</topology>
    </subcellularLocation>
    <subcellularLocation>
        <location evidence="1">Membrane</location>
        <topology evidence="1">Multi-pass membrane protein</topology>
    </subcellularLocation>
</comment>
<dbReference type="Proteomes" id="UP000063699">
    <property type="component" value="Chromosome"/>
</dbReference>
<dbReference type="RefSeq" id="WP_054291505.1">
    <property type="nucleotide sequence ID" value="NZ_CP012752.1"/>
</dbReference>
<dbReference type="InterPro" id="IPR051598">
    <property type="entry name" value="TSUP/Inactive_protease-like"/>
</dbReference>
<dbReference type="PANTHER" id="PTHR43701">
    <property type="entry name" value="MEMBRANE TRANSPORTER PROTEIN MJ0441-RELATED"/>
    <property type="match status" value="1"/>
</dbReference>
<evidence type="ECO:0000256" key="2">
    <source>
        <dbReference type="ARBA" id="ARBA00009142"/>
    </source>
</evidence>
<feature type="transmembrane region" description="Helical" evidence="6">
    <location>
        <begin position="135"/>
        <end position="155"/>
    </location>
</feature>
<keyword evidence="4 6" id="KW-1133">Transmembrane helix</keyword>
<dbReference type="GO" id="GO:0005886">
    <property type="term" value="C:plasma membrane"/>
    <property type="evidence" value="ECO:0007669"/>
    <property type="project" value="UniProtKB-SubCell"/>
</dbReference>
<dbReference type="EMBL" id="CP012752">
    <property type="protein sequence ID" value="ALG09601.1"/>
    <property type="molecule type" value="Genomic_DNA"/>
</dbReference>
<accession>A0A0N9HWB5</accession>
<dbReference type="PANTHER" id="PTHR43701:SF2">
    <property type="entry name" value="MEMBRANE TRANSPORTER PROTEIN YJNA-RELATED"/>
    <property type="match status" value="1"/>
</dbReference>
<dbReference type="AlphaFoldDB" id="A0A0N9HWB5"/>
<evidence type="ECO:0000313" key="8">
    <source>
        <dbReference type="Proteomes" id="UP000063699"/>
    </source>
</evidence>
<organism evidence="7 8">
    <name type="scientific">Kibdelosporangium phytohabitans</name>
    <dbReference type="NCBI Taxonomy" id="860235"/>
    <lineage>
        <taxon>Bacteria</taxon>
        <taxon>Bacillati</taxon>
        <taxon>Actinomycetota</taxon>
        <taxon>Actinomycetes</taxon>
        <taxon>Pseudonocardiales</taxon>
        <taxon>Pseudonocardiaceae</taxon>
        <taxon>Kibdelosporangium</taxon>
    </lineage>
</organism>
<dbReference type="InterPro" id="IPR002781">
    <property type="entry name" value="TM_pro_TauE-like"/>
</dbReference>
<keyword evidence="5 6" id="KW-0472">Membrane</keyword>
<evidence type="ECO:0000256" key="5">
    <source>
        <dbReference type="ARBA" id="ARBA00023136"/>
    </source>
</evidence>
<gene>
    <name evidence="7" type="ORF">AOZ06_24265</name>
</gene>
<keyword evidence="3 6" id="KW-0812">Transmembrane</keyword>